<feature type="compositionally biased region" description="Basic and acidic residues" evidence="1">
    <location>
        <begin position="45"/>
        <end position="65"/>
    </location>
</feature>
<gene>
    <name evidence="3" type="ORF">GL279_04850</name>
</gene>
<dbReference type="Proteomes" id="UP000442533">
    <property type="component" value="Unassembled WGS sequence"/>
</dbReference>
<feature type="region of interest" description="Disordered" evidence="1">
    <location>
        <begin position="25"/>
        <end position="78"/>
    </location>
</feature>
<evidence type="ECO:0000313" key="4">
    <source>
        <dbReference type="Proteomes" id="UP000442533"/>
    </source>
</evidence>
<name>A0A844H332_9RHOB</name>
<proteinExistence type="predicted"/>
<accession>A0A844H332</accession>
<feature type="chain" id="PRO_5032289994" evidence="2">
    <location>
        <begin position="23"/>
        <end position="343"/>
    </location>
</feature>
<dbReference type="EMBL" id="WMIF01000004">
    <property type="protein sequence ID" value="MTH33923.1"/>
    <property type="molecule type" value="Genomic_DNA"/>
</dbReference>
<evidence type="ECO:0000313" key="3">
    <source>
        <dbReference type="EMBL" id="MTH33923.1"/>
    </source>
</evidence>
<feature type="compositionally biased region" description="Low complexity" evidence="1">
    <location>
        <begin position="66"/>
        <end position="78"/>
    </location>
</feature>
<dbReference type="PROSITE" id="PS51257">
    <property type="entry name" value="PROKAR_LIPOPROTEIN"/>
    <property type="match status" value="1"/>
</dbReference>
<sequence length="343" mass="37431">MTARRPIRALPALLTLGLLALAGCSDQPTPPAKPPVIEAAAPQPRPDRPRVDQAELRRTRAEKARAASSAAARAAETPASRTMRTYLVTVEQTLKSRGMLRTDGGIGIPLTPESLTEDFVQIALHDEYSRQGDALISRPVPAPLRRWAQPVRMRIEFGDSVPPVQRDRDRADITALAARLQSASGTPVSLSRGDGNFTILILSEDERRAIGPRLTALVPGIPSSDVDALVNLSAQNYCTVFAYSRGNASTYVHAVALIRSETPPLLRRSCFHEELSQGMGLANDSRQVRPSIFNDDEEFAYLTPHDELLLKILYDPRLRPGMTEAEARPIVLQIARELLGAAA</sequence>
<dbReference type="AlphaFoldDB" id="A0A844H332"/>
<protein>
    <submittedName>
        <fullName evidence="3">DUF2927 domain-containing protein</fullName>
    </submittedName>
</protein>
<comment type="caution">
    <text evidence="3">The sequence shown here is derived from an EMBL/GenBank/DDBJ whole genome shotgun (WGS) entry which is preliminary data.</text>
</comment>
<keyword evidence="2" id="KW-0732">Signal</keyword>
<dbReference type="OrthoDB" id="3295600at2"/>
<reference evidence="3 4" key="1">
    <citation type="submission" date="2019-11" db="EMBL/GenBank/DDBJ databases">
        <authorList>
            <person name="Dong K."/>
        </authorList>
    </citation>
    <scope>NUCLEOTIDE SEQUENCE [LARGE SCALE GENOMIC DNA]</scope>
    <source>
        <strain evidence="3 4">JCM 17370</strain>
    </source>
</reference>
<evidence type="ECO:0000256" key="2">
    <source>
        <dbReference type="SAM" id="SignalP"/>
    </source>
</evidence>
<feature type="signal peptide" evidence="2">
    <location>
        <begin position="1"/>
        <end position="22"/>
    </location>
</feature>
<dbReference type="Pfam" id="PF11150">
    <property type="entry name" value="DUF2927"/>
    <property type="match status" value="1"/>
</dbReference>
<organism evidence="3 4">
    <name type="scientific">Paracoccus limosus</name>
    <dbReference type="NCBI Taxonomy" id="913252"/>
    <lineage>
        <taxon>Bacteria</taxon>
        <taxon>Pseudomonadati</taxon>
        <taxon>Pseudomonadota</taxon>
        <taxon>Alphaproteobacteria</taxon>
        <taxon>Rhodobacterales</taxon>
        <taxon>Paracoccaceae</taxon>
        <taxon>Paracoccus</taxon>
    </lineage>
</organism>
<keyword evidence="4" id="KW-1185">Reference proteome</keyword>
<evidence type="ECO:0000256" key="1">
    <source>
        <dbReference type="SAM" id="MobiDB-lite"/>
    </source>
</evidence>
<dbReference type="InterPro" id="IPR021323">
    <property type="entry name" value="DUF2927"/>
</dbReference>